<evidence type="ECO:0000256" key="1">
    <source>
        <dbReference type="SAM" id="MobiDB-lite"/>
    </source>
</evidence>
<feature type="region of interest" description="Disordered" evidence="1">
    <location>
        <begin position="143"/>
        <end position="168"/>
    </location>
</feature>
<feature type="region of interest" description="Disordered" evidence="1">
    <location>
        <begin position="1211"/>
        <end position="1230"/>
    </location>
</feature>
<reference evidence="3 4" key="1">
    <citation type="journal article" date="2010" name="Science">
        <title>Genome expansion and gene loss in powdery mildew fungi reveal tradeoffs in extreme parasitism.</title>
        <authorList>
            <person name="Spanu P.D."/>
            <person name="Abbott J.C."/>
            <person name="Amselem J."/>
            <person name="Burgis T.A."/>
            <person name="Soanes D.M."/>
            <person name="Stueber K."/>
            <person name="Ver Loren van Themaat E."/>
            <person name="Brown J.K.M."/>
            <person name="Butcher S.A."/>
            <person name="Gurr S.J."/>
            <person name="Lebrun M.-H."/>
            <person name="Ridout C.J."/>
            <person name="Schulze-Lefert P."/>
            <person name="Talbot N.J."/>
            <person name="Ahmadinejad N."/>
            <person name="Ametz C."/>
            <person name="Barton G.R."/>
            <person name="Benjdia M."/>
            <person name="Bidzinski P."/>
            <person name="Bindschedler L.V."/>
            <person name="Both M."/>
            <person name="Brewer M.T."/>
            <person name="Cadle-Davidson L."/>
            <person name="Cadle-Davidson M.M."/>
            <person name="Collemare J."/>
            <person name="Cramer R."/>
            <person name="Frenkel O."/>
            <person name="Godfrey D."/>
            <person name="Harriman J."/>
            <person name="Hoede C."/>
            <person name="King B.C."/>
            <person name="Klages S."/>
            <person name="Kleemann J."/>
            <person name="Knoll D."/>
            <person name="Koti P.S."/>
            <person name="Kreplak J."/>
            <person name="Lopez-Ruiz F.J."/>
            <person name="Lu X."/>
            <person name="Maekawa T."/>
            <person name="Mahanil S."/>
            <person name="Micali C."/>
            <person name="Milgroom M.G."/>
            <person name="Montana G."/>
            <person name="Noir S."/>
            <person name="O'Connell R.J."/>
            <person name="Oberhaensli S."/>
            <person name="Parlange F."/>
            <person name="Pedersen C."/>
            <person name="Quesneville H."/>
            <person name="Reinhardt R."/>
            <person name="Rott M."/>
            <person name="Sacristan S."/>
            <person name="Schmidt S.M."/>
            <person name="Schoen M."/>
            <person name="Skamnioti P."/>
            <person name="Sommer H."/>
            <person name="Stephens A."/>
            <person name="Takahara H."/>
            <person name="Thordal-Christensen H."/>
            <person name="Vigouroux M."/>
            <person name="Wessling R."/>
            <person name="Wicker T."/>
            <person name="Panstruga R."/>
        </authorList>
    </citation>
    <scope>NUCLEOTIDE SEQUENCE [LARGE SCALE GENOMIC DNA]</scope>
    <source>
        <strain evidence="3">DH14</strain>
    </source>
</reference>
<name>N1J773_BLUG1</name>
<sequence length="1281" mass="143524">MLALVNNRVRDQNQDQKPLHSLRQKPSGKNLLACNLMVIYHKVIISNYYDNLDGDPSVNDQAPPHTVTTSFCDKALAFPKVIARKHLDGNLIIKDGSSELSISHEAGKFKDLNENSHGAEELSPEHCAKHKKATVIHAARVDPGGKANLSTGRVPTENSIVPNQTGDFTENMKPFEIISKKTSVDTASGTVKTKTQNQILSSVPSNGFSASNPTDFASQPGTHDVNQPLYQSPNFTNTKSNHEILGACAQVRPQNQLQLNHRSGKIFLSPTKISLARKQGTKKSRILSSNIIKIKYPASLSLKINQILNSTELNNQLQGESNKCAKVKSGTASRPMHPFFQVNLTRRAEPTTESITSTKCLNNINHCLKPTKKCNLQSLNTNVPSHEKSAFYPKSEGIPRNKKQRKVLGGLQPSWPWKGMVHVRTYEKTEMVKETRQKELLPNLRHDKKFKENAIHISEAEDFTTSILEGLNIRSLVRSMQNSNPDQFPPNPTCLRLPTKLYESKLEIQSRLRTRLKSQIPNPKIGPESSSEDEIRIFESNAGKIVHPAILKAYTSIATNISAIKEGNCDSQSWTQKYAPSKANEVLQIGNETLILKKWLSNLIVNSVEAKTIETSLQMDSRSEISGKRKRKIQRSDSFVVMSDGDENDSFDELTGLEEVSSNRIYKSHRRTVIKSRNFSTKYKRGSKTHHTILISGPNGCGKSAAIYAAAKELNFDVFEINSSSRRSGKDIMEKIGDMTRNHHVQRLSGTKLFTKLNVPFPRGIKTCESITDSTKNTNIEDEKEIIPAKAKIPSKKSSSCVTHGIEEKLCAGLAPDLKKCQKQSLILIEEADIIFKEDGQFWATIENLVSISKRPVILTCNDETAVPLSHKHLHAILRFEPPPIDLAVDYMLVVAANEGHILKREAVKSLYEERGLDLRASLSELDFWCQIAVGDINKGLSCYSVRQYKDGEGSIDRVFSEGTYETGMGWISQDILESSLTHLDVEEEILHEASDFWNLDVGDWEESIGLTKWADHIRSLCHNQRRQLDALSMFENYTESMSDSDLLCKNLFGSENQLSLDPSIPKFGDKTRDEYPLSYKLIIASTSVMPDHIGQSMSLYLRSRARNYLQVTQHLEHQFEIRPELSSPTEGQIINIIRKNSISPKLSIPLKAFRRAFDPISYPMTQSLWMGGNYFEASQFNRTQRILSEDLAPYVRGIVAVDMQRQQEREQKSNLLSVGGSMSGKKRRTTRAAISALEGGARSETQRPRYFGQALNPQLVFQTGLPSWIAAVARRQVAAT</sequence>
<feature type="domain" description="AAA+ ATPase" evidence="2">
    <location>
        <begin position="689"/>
        <end position="884"/>
    </location>
</feature>
<dbReference type="PANTHER" id="PTHR23389">
    <property type="entry name" value="CHROMOSOME TRANSMISSION FIDELITY FACTOR 18"/>
    <property type="match status" value="1"/>
</dbReference>
<dbReference type="InParanoid" id="N1J773"/>
<dbReference type="SMART" id="SM00382">
    <property type="entry name" value="AAA"/>
    <property type="match status" value="1"/>
</dbReference>
<feature type="compositionally biased region" description="Polar residues" evidence="1">
    <location>
        <begin position="148"/>
        <end position="168"/>
    </location>
</feature>
<dbReference type="GO" id="GO:0016887">
    <property type="term" value="F:ATP hydrolysis activity"/>
    <property type="evidence" value="ECO:0007669"/>
    <property type="project" value="InterPro"/>
</dbReference>
<comment type="caution">
    <text evidence="3">The sequence shown here is derived from an EMBL/GenBank/DDBJ whole genome shotgun (WGS) entry which is preliminary data.</text>
</comment>
<dbReference type="GO" id="GO:0003677">
    <property type="term" value="F:DNA binding"/>
    <property type="evidence" value="ECO:0007669"/>
    <property type="project" value="TreeGrafter"/>
</dbReference>
<accession>N1J773</accession>
<feature type="region of interest" description="Disordered" evidence="1">
    <location>
        <begin position="1"/>
        <end position="24"/>
    </location>
</feature>
<keyword evidence="4" id="KW-1185">Reference proteome</keyword>
<dbReference type="InterPro" id="IPR027417">
    <property type="entry name" value="P-loop_NTPase"/>
</dbReference>
<dbReference type="HOGENOM" id="CLU_003721_0_0_1"/>
<evidence type="ECO:0000313" key="3">
    <source>
        <dbReference type="EMBL" id="CCU75134.1"/>
    </source>
</evidence>
<dbReference type="PANTHER" id="PTHR23389:SF21">
    <property type="entry name" value="ATPASE FAMILY AAA DOMAIN-CONTAINING PROTEIN 5"/>
    <property type="match status" value="1"/>
</dbReference>
<dbReference type="STRING" id="546991.N1J773"/>
<proteinExistence type="predicted"/>
<dbReference type="Proteomes" id="UP000015441">
    <property type="component" value="Unassembled WGS sequence"/>
</dbReference>
<dbReference type="InterPro" id="IPR003959">
    <property type="entry name" value="ATPase_AAA_core"/>
</dbReference>
<dbReference type="Gene3D" id="3.40.50.300">
    <property type="entry name" value="P-loop containing nucleotide triphosphate hydrolases"/>
    <property type="match status" value="1"/>
</dbReference>
<protein>
    <submittedName>
        <fullName evidence="3">p-loop ATPase domain-containing protein</fullName>
    </submittedName>
</protein>
<evidence type="ECO:0000313" key="4">
    <source>
        <dbReference type="Proteomes" id="UP000015441"/>
    </source>
</evidence>
<dbReference type="GO" id="GO:0005524">
    <property type="term" value="F:ATP binding"/>
    <property type="evidence" value="ECO:0007669"/>
    <property type="project" value="InterPro"/>
</dbReference>
<organism evidence="3 4">
    <name type="scientific">Blumeria graminis f. sp. hordei (strain DH14)</name>
    <name type="common">Barley powdery mildew</name>
    <name type="synonym">Oidium monilioides f. sp. hordei</name>
    <dbReference type="NCBI Taxonomy" id="546991"/>
    <lineage>
        <taxon>Eukaryota</taxon>
        <taxon>Fungi</taxon>
        <taxon>Dikarya</taxon>
        <taxon>Ascomycota</taxon>
        <taxon>Pezizomycotina</taxon>
        <taxon>Leotiomycetes</taxon>
        <taxon>Erysiphales</taxon>
        <taxon>Erysiphaceae</taxon>
        <taxon>Blumeria</taxon>
        <taxon>Blumeria hordei</taxon>
    </lineage>
</organism>
<dbReference type="OrthoDB" id="9996895at2759"/>
<dbReference type="eggNOG" id="KOG1968">
    <property type="taxonomic scope" value="Eukaryota"/>
</dbReference>
<dbReference type="InterPro" id="IPR003593">
    <property type="entry name" value="AAA+_ATPase"/>
</dbReference>
<evidence type="ECO:0000259" key="2">
    <source>
        <dbReference type="SMART" id="SM00382"/>
    </source>
</evidence>
<dbReference type="Pfam" id="PF00004">
    <property type="entry name" value="AAA"/>
    <property type="match status" value="1"/>
</dbReference>
<dbReference type="EMBL" id="CAUH01001014">
    <property type="protein sequence ID" value="CCU75134.1"/>
    <property type="molecule type" value="Genomic_DNA"/>
</dbReference>
<feature type="compositionally biased region" description="Basic and acidic residues" evidence="1">
    <location>
        <begin position="8"/>
        <end position="18"/>
    </location>
</feature>
<feature type="region of interest" description="Disordered" evidence="1">
    <location>
        <begin position="195"/>
        <end position="236"/>
    </location>
</feature>
<dbReference type="GO" id="GO:0005634">
    <property type="term" value="C:nucleus"/>
    <property type="evidence" value="ECO:0007669"/>
    <property type="project" value="TreeGrafter"/>
</dbReference>
<dbReference type="SUPFAM" id="SSF52540">
    <property type="entry name" value="P-loop containing nucleoside triphosphate hydrolases"/>
    <property type="match status" value="1"/>
</dbReference>
<gene>
    <name evidence="3" type="ORF">BGHDH14_bgh05525</name>
</gene>